<evidence type="ECO:0000256" key="2">
    <source>
        <dbReference type="ARBA" id="ARBA00022801"/>
    </source>
</evidence>
<comment type="similarity">
    <text evidence="1">Belongs to the peptidase S33 family.</text>
</comment>
<keyword evidence="3" id="KW-0472">Membrane</keyword>
<dbReference type="SUPFAM" id="SSF53474">
    <property type="entry name" value="alpha/beta-Hydrolases"/>
    <property type="match status" value="1"/>
</dbReference>
<dbReference type="GO" id="GO:0008233">
    <property type="term" value="F:peptidase activity"/>
    <property type="evidence" value="ECO:0007669"/>
    <property type="project" value="InterPro"/>
</dbReference>
<dbReference type="AlphaFoldDB" id="A0A023BMQ7"/>
<dbReference type="InterPro" id="IPR000073">
    <property type="entry name" value="AB_hydrolase_1"/>
</dbReference>
<dbReference type="Gene3D" id="3.40.50.1820">
    <property type="entry name" value="alpha/beta hydrolase"/>
    <property type="match status" value="1"/>
</dbReference>
<dbReference type="eggNOG" id="COG2267">
    <property type="taxonomic scope" value="Bacteria"/>
</dbReference>
<sequence length="354" mass="40339">MKVVKKILKWLGYLILLCITVFITLTLIPEKEIITAIKARDNTQFWNMEKGFKIAYHYLPSRKLYNSSENKAPVVFLHGGPGGYVHSSIIKTLDQLTELGHEVYLYDQRGSGLSDRLEKFTDVTFKSHVEDLNEIITQKINKGKVILIGQSFGCNIIVSYSSKYPKTIDRIVFSAPGQISPPLVVNKKYIDLDSIYKVPDSLNFIEPYNFNNDVNKVAFKPKALTATTGALLLDKKLVSDKQMDRVLNTLASKFTKGMVCDTKNVLPEEGGGGFYAFMATNNDDDIDPIREKIKKLKTPIIVLQGQCDYIPYSVAFEYVALYQNSQYFFIKNAGHEIWWEQPEEFIKIIKNFID</sequence>
<keyword evidence="2" id="KW-0378">Hydrolase</keyword>
<evidence type="ECO:0000256" key="3">
    <source>
        <dbReference type="SAM" id="Phobius"/>
    </source>
</evidence>
<feature type="transmembrane region" description="Helical" evidence="3">
    <location>
        <begin position="7"/>
        <end position="28"/>
    </location>
</feature>
<evidence type="ECO:0000313" key="6">
    <source>
        <dbReference type="Proteomes" id="UP000023541"/>
    </source>
</evidence>
<dbReference type="STRING" id="1317122.ATO12_08145"/>
<dbReference type="InterPro" id="IPR050266">
    <property type="entry name" value="AB_hydrolase_sf"/>
</dbReference>
<comment type="caution">
    <text evidence="5">The sequence shown here is derived from an EMBL/GenBank/DDBJ whole genome shotgun (WGS) entry which is preliminary data.</text>
</comment>
<dbReference type="PANTHER" id="PTHR43798">
    <property type="entry name" value="MONOACYLGLYCEROL LIPASE"/>
    <property type="match status" value="1"/>
</dbReference>
<organism evidence="5 6">
    <name type="scientific">Aquimarina atlantica</name>
    <dbReference type="NCBI Taxonomy" id="1317122"/>
    <lineage>
        <taxon>Bacteria</taxon>
        <taxon>Pseudomonadati</taxon>
        <taxon>Bacteroidota</taxon>
        <taxon>Flavobacteriia</taxon>
        <taxon>Flavobacteriales</taxon>
        <taxon>Flavobacteriaceae</taxon>
        <taxon>Aquimarina</taxon>
    </lineage>
</organism>
<feature type="domain" description="AB hydrolase-1" evidence="4">
    <location>
        <begin position="73"/>
        <end position="341"/>
    </location>
</feature>
<dbReference type="EMBL" id="AQRA01000019">
    <property type="protein sequence ID" value="EZH71350.1"/>
    <property type="molecule type" value="Genomic_DNA"/>
</dbReference>
<evidence type="ECO:0000256" key="1">
    <source>
        <dbReference type="ARBA" id="ARBA00010088"/>
    </source>
</evidence>
<dbReference type="OrthoDB" id="9776853at2"/>
<dbReference type="InterPro" id="IPR029058">
    <property type="entry name" value="AB_hydrolase_fold"/>
</dbReference>
<dbReference type="RefSeq" id="WP_034247558.1">
    <property type="nucleotide sequence ID" value="NZ_AQRA01000019.1"/>
</dbReference>
<reference evidence="5 6" key="1">
    <citation type="submission" date="2014-04" db="EMBL/GenBank/DDBJ databases">
        <title>Aquimarina sp. 22II-S11-z7 Genome Sequencing.</title>
        <authorList>
            <person name="Lai Q."/>
        </authorList>
    </citation>
    <scope>NUCLEOTIDE SEQUENCE [LARGE SCALE GENOMIC DNA]</scope>
    <source>
        <strain evidence="5 6">22II-S11-z7</strain>
    </source>
</reference>
<evidence type="ECO:0000259" key="4">
    <source>
        <dbReference type="Pfam" id="PF00561"/>
    </source>
</evidence>
<dbReference type="Proteomes" id="UP000023541">
    <property type="component" value="Unassembled WGS sequence"/>
</dbReference>
<dbReference type="PANTHER" id="PTHR43798:SF31">
    <property type="entry name" value="AB HYDROLASE SUPERFAMILY PROTEIN YCLE"/>
    <property type="match status" value="1"/>
</dbReference>
<dbReference type="InterPro" id="IPR002410">
    <property type="entry name" value="Peptidase_S33"/>
</dbReference>
<dbReference type="GO" id="GO:0006508">
    <property type="term" value="P:proteolysis"/>
    <property type="evidence" value="ECO:0007669"/>
    <property type="project" value="InterPro"/>
</dbReference>
<proteinExistence type="inferred from homology"/>
<keyword evidence="3" id="KW-0812">Transmembrane</keyword>
<dbReference type="GO" id="GO:0016020">
    <property type="term" value="C:membrane"/>
    <property type="evidence" value="ECO:0007669"/>
    <property type="project" value="TreeGrafter"/>
</dbReference>
<keyword evidence="6" id="KW-1185">Reference proteome</keyword>
<dbReference type="PRINTS" id="PR00793">
    <property type="entry name" value="PROAMNOPTASE"/>
</dbReference>
<gene>
    <name evidence="5" type="ORF">ATO12_08145</name>
</gene>
<name>A0A023BMQ7_9FLAO</name>
<evidence type="ECO:0000313" key="5">
    <source>
        <dbReference type="EMBL" id="EZH71350.1"/>
    </source>
</evidence>
<dbReference type="Pfam" id="PF00561">
    <property type="entry name" value="Abhydrolase_1"/>
    <property type="match status" value="1"/>
</dbReference>
<accession>A0A023BMQ7</accession>
<keyword evidence="3" id="KW-1133">Transmembrane helix</keyword>
<protein>
    <recommendedName>
        <fullName evidence="4">AB hydrolase-1 domain-containing protein</fullName>
    </recommendedName>
</protein>